<evidence type="ECO:0000313" key="1">
    <source>
        <dbReference type="EMBL" id="OIQ75551.1"/>
    </source>
</evidence>
<comment type="caution">
    <text evidence="1">The sequence shown here is derived from an EMBL/GenBank/DDBJ whole genome shotgun (WGS) entry which is preliminary data.</text>
</comment>
<dbReference type="AlphaFoldDB" id="A0A1J5Q6C7"/>
<dbReference type="EMBL" id="MLJW01002132">
    <property type="protein sequence ID" value="OIQ75551.1"/>
    <property type="molecule type" value="Genomic_DNA"/>
</dbReference>
<sequence length="87" mass="9596">MDARPPERLVGINIADPADNGLIQQEPFDLGMSAAQSLDRRIELEIWVEGVPGDMRDAPWASGARITFEHIKGHPAERPLIDEPQIG</sequence>
<gene>
    <name evidence="1" type="ORF">GALL_427840</name>
</gene>
<reference evidence="1" key="1">
    <citation type="submission" date="2016-10" db="EMBL/GenBank/DDBJ databases">
        <title>Sequence of Gallionella enrichment culture.</title>
        <authorList>
            <person name="Poehlein A."/>
            <person name="Muehling M."/>
            <person name="Daniel R."/>
        </authorList>
    </citation>
    <scope>NUCLEOTIDE SEQUENCE</scope>
</reference>
<name>A0A1J5Q6C7_9ZZZZ</name>
<organism evidence="1">
    <name type="scientific">mine drainage metagenome</name>
    <dbReference type="NCBI Taxonomy" id="410659"/>
    <lineage>
        <taxon>unclassified sequences</taxon>
        <taxon>metagenomes</taxon>
        <taxon>ecological metagenomes</taxon>
    </lineage>
</organism>
<proteinExistence type="predicted"/>
<protein>
    <submittedName>
        <fullName evidence="1">Uncharacterized protein</fullName>
    </submittedName>
</protein>
<accession>A0A1J5Q6C7</accession>